<sequence>MTILFLIFLRKNKKLLNQKIKMEEYLSYKEEEYSEFFRESSKKEELTQCFYALHENKGDLIYLISFELEKMLKINNIFKIKREIKKLFKLKRKYEKFNDAQYEQLQKIRRELRKIEIREDDIEE</sequence>
<reference evidence="1 2" key="1">
    <citation type="submission" date="2017-09" db="EMBL/GenBank/DDBJ databases">
        <title>Bacterial strain isolated from the female urinary microbiota.</title>
        <authorList>
            <person name="Thomas-White K."/>
            <person name="Kumar N."/>
            <person name="Forster S."/>
            <person name="Putonti C."/>
            <person name="Lawley T."/>
            <person name="Wolfe A.J."/>
        </authorList>
    </citation>
    <scope>NUCLEOTIDE SEQUENCE [LARGE SCALE GENOMIC DNA]</scope>
    <source>
        <strain evidence="1 2">UMB0249</strain>
    </source>
</reference>
<dbReference type="AlphaFoldDB" id="A0A2N6TLM7"/>
<dbReference type="RefSeq" id="WP_158391869.1">
    <property type="nucleotide sequence ID" value="NZ_PNHC01000002.1"/>
</dbReference>
<dbReference type="Proteomes" id="UP000235733">
    <property type="component" value="Unassembled WGS sequence"/>
</dbReference>
<name>A0A2N6TLM7_FUSNU</name>
<accession>A0A2N6TLM7</accession>
<protein>
    <submittedName>
        <fullName evidence="1">Uncharacterized protein</fullName>
    </submittedName>
</protein>
<proteinExistence type="predicted"/>
<comment type="caution">
    <text evidence="1">The sequence shown here is derived from an EMBL/GenBank/DDBJ whole genome shotgun (WGS) entry which is preliminary data.</text>
</comment>
<organism evidence="1 2">
    <name type="scientific">Fusobacterium nucleatum</name>
    <dbReference type="NCBI Taxonomy" id="851"/>
    <lineage>
        <taxon>Bacteria</taxon>
        <taxon>Fusobacteriati</taxon>
        <taxon>Fusobacteriota</taxon>
        <taxon>Fusobacteriia</taxon>
        <taxon>Fusobacteriales</taxon>
        <taxon>Fusobacteriaceae</taxon>
        <taxon>Fusobacterium</taxon>
    </lineage>
</organism>
<dbReference type="EMBL" id="PNHC01000002">
    <property type="protein sequence ID" value="PMC70234.1"/>
    <property type="molecule type" value="Genomic_DNA"/>
</dbReference>
<gene>
    <name evidence="1" type="ORF">CJ209_02945</name>
</gene>
<evidence type="ECO:0000313" key="1">
    <source>
        <dbReference type="EMBL" id="PMC70234.1"/>
    </source>
</evidence>
<evidence type="ECO:0000313" key="2">
    <source>
        <dbReference type="Proteomes" id="UP000235733"/>
    </source>
</evidence>